<gene>
    <name evidence="2" type="ORF">EHS24_002291</name>
</gene>
<keyword evidence="3" id="KW-1185">Reference proteome</keyword>
<feature type="region of interest" description="Disordered" evidence="1">
    <location>
        <begin position="1"/>
        <end position="42"/>
    </location>
</feature>
<dbReference type="GeneID" id="39586834"/>
<evidence type="ECO:0000313" key="2">
    <source>
        <dbReference type="EMBL" id="RSH78564.1"/>
    </source>
</evidence>
<sequence>MDDKPARTMPRQPDVDEAAPRRETAHDSQTREPAAAAATTDDTLRYHNVDSDTDEEWHLLDLNDEEEEWQLLDLMDDLATERHLDTDESTSDIRVVAGRDTAPPVPQGEKRRPLLDLMAELGMERVVELPSATQTQEAGNGAPGPRVVLWRKRADAGAIDAPTIAQVLARRYPTAPAAWLELRAAHAHDHARARAQSEHGEQLASSVPDSDIPAQERTQQRLEIASPQQDTRGPRIVCWPRLDAIGSTSLANPAASSSQPDSLSEELNALDIKTQPLSMLSYAEVAASLSLSQKSPGKLSKPNICNRKRMATEDDVLNACLSDPKDSAGWQTASPLQPAVPLRPTLGSRGVRGGATFGLLSARDRKIILDIEATGVSVINVIGELTDSVY</sequence>
<accession>A0A427XII1</accession>
<reference evidence="2 3" key="1">
    <citation type="submission" date="2018-11" db="EMBL/GenBank/DDBJ databases">
        <title>Genome sequence of Apiotrichum porosum DSM 27194.</title>
        <authorList>
            <person name="Aliyu H."/>
            <person name="Gorte O."/>
            <person name="Ochsenreither K."/>
        </authorList>
    </citation>
    <scope>NUCLEOTIDE SEQUENCE [LARGE SCALE GENOMIC DNA]</scope>
    <source>
        <strain evidence="2 3">DSM 27194</strain>
    </source>
</reference>
<dbReference type="RefSeq" id="XP_028473711.1">
    <property type="nucleotide sequence ID" value="XM_028618033.1"/>
</dbReference>
<organism evidence="2 3">
    <name type="scientific">Apiotrichum porosum</name>
    <dbReference type="NCBI Taxonomy" id="105984"/>
    <lineage>
        <taxon>Eukaryota</taxon>
        <taxon>Fungi</taxon>
        <taxon>Dikarya</taxon>
        <taxon>Basidiomycota</taxon>
        <taxon>Agaricomycotina</taxon>
        <taxon>Tremellomycetes</taxon>
        <taxon>Trichosporonales</taxon>
        <taxon>Trichosporonaceae</taxon>
        <taxon>Apiotrichum</taxon>
    </lineage>
</organism>
<dbReference type="AlphaFoldDB" id="A0A427XII1"/>
<proteinExistence type="predicted"/>
<protein>
    <submittedName>
        <fullName evidence="2">Uncharacterized protein</fullName>
    </submittedName>
</protein>
<dbReference type="Proteomes" id="UP000279236">
    <property type="component" value="Unassembled WGS sequence"/>
</dbReference>
<evidence type="ECO:0000313" key="3">
    <source>
        <dbReference type="Proteomes" id="UP000279236"/>
    </source>
</evidence>
<feature type="compositionally biased region" description="Basic and acidic residues" evidence="1">
    <location>
        <begin position="18"/>
        <end position="30"/>
    </location>
</feature>
<comment type="caution">
    <text evidence="2">The sequence shown here is derived from an EMBL/GenBank/DDBJ whole genome shotgun (WGS) entry which is preliminary data.</text>
</comment>
<feature type="compositionally biased region" description="Basic and acidic residues" evidence="1">
    <location>
        <begin position="190"/>
        <end position="201"/>
    </location>
</feature>
<dbReference type="EMBL" id="RSCE01000012">
    <property type="protein sequence ID" value="RSH78564.1"/>
    <property type="molecule type" value="Genomic_DNA"/>
</dbReference>
<name>A0A427XII1_9TREE</name>
<evidence type="ECO:0000256" key="1">
    <source>
        <dbReference type="SAM" id="MobiDB-lite"/>
    </source>
</evidence>
<feature type="region of interest" description="Disordered" evidence="1">
    <location>
        <begin position="190"/>
        <end position="216"/>
    </location>
</feature>